<organism evidence="1 2">
    <name type="scientific">Vreelandella titanicae</name>
    <dbReference type="NCBI Taxonomy" id="664683"/>
    <lineage>
        <taxon>Bacteria</taxon>
        <taxon>Pseudomonadati</taxon>
        <taxon>Pseudomonadota</taxon>
        <taxon>Gammaproteobacteria</taxon>
        <taxon>Oceanospirillales</taxon>
        <taxon>Halomonadaceae</taxon>
        <taxon>Vreelandella</taxon>
    </lineage>
</organism>
<protein>
    <submittedName>
        <fullName evidence="1">Uncharacterized protein</fullName>
    </submittedName>
</protein>
<evidence type="ECO:0000313" key="1">
    <source>
        <dbReference type="EMBL" id="QKS24718.1"/>
    </source>
</evidence>
<keyword evidence="2" id="KW-1185">Reference proteome</keyword>
<accession>A0AAP9NLY6</accession>
<dbReference type="EMBL" id="CP054580">
    <property type="protein sequence ID" value="QKS24718.1"/>
    <property type="molecule type" value="Genomic_DNA"/>
</dbReference>
<sequence>MACEVDLLLDARVTSQLGVLGPHTPGISRLTLSLT</sequence>
<proteinExistence type="predicted"/>
<reference evidence="1 2" key="1">
    <citation type="submission" date="2019-12" db="EMBL/GenBank/DDBJ databases">
        <title>Genome sequencing and assembly of endphytes of Porphyra tenera.</title>
        <authorList>
            <person name="Park J.M."/>
            <person name="Shin R."/>
            <person name="Jo S.H."/>
        </authorList>
    </citation>
    <scope>NUCLEOTIDE SEQUENCE [LARGE SCALE GENOMIC DNA]</scope>
    <source>
        <strain evidence="1 2">GPM3</strain>
    </source>
</reference>
<evidence type="ECO:0000313" key="2">
    <source>
        <dbReference type="Proteomes" id="UP000509761"/>
    </source>
</evidence>
<name>A0AAP9NLY6_9GAMM</name>
<dbReference type="AlphaFoldDB" id="A0AAP9NLY6"/>
<gene>
    <name evidence="1" type="ORF">FX987_02500</name>
</gene>
<dbReference type="Proteomes" id="UP000509761">
    <property type="component" value="Chromosome"/>
</dbReference>